<dbReference type="InterPro" id="IPR038461">
    <property type="entry name" value="Schlafen_AlbA_2_dom_sf"/>
</dbReference>
<dbReference type="Pfam" id="PF12802">
    <property type="entry name" value="MarR_2"/>
    <property type="match status" value="1"/>
</dbReference>
<dbReference type="PANTHER" id="PTHR30595:SF6">
    <property type="entry name" value="SCHLAFEN ALBA-2 DOMAIN-CONTAINING PROTEIN"/>
    <property type="match status" value="1"/>
</dbReference>
<feature type="domain" description="HTH marR-type" evidence="2">
    <location>
        <begin position="434"/>
        <end position="487"/>
    </location>
</feature>
<keyword evidence="3" id="KW-0547">Nucleotide-binding</keyword>
<evidence type="ECO:0000313" key="3">
    <source>
        <dbReference type="EMBL" id="PRY10245.1"/>
    </source>
</evidence>
<protein>
    <submittedName>
        <fullName evidence="3">ATP-dependent DNA helicase RecG</fullName>
    </submittedName>
</protein>
<organism evidence="3 4">
    <name type="scientific">Kineococcus rhizosphaerae</name>
    <dbReference type="NCBI Taxonomy" id="559628"/>
    <lineage>
        <taxon>Bacteria</taxon>
        <taxon>Bacillati</taxon>
        <taxon>Actinomycetota</taxon>
        <taxon>Actinomycetes</taxon>
        <taxon>Kineosporiales</taxon>
        <taxon>Kineosporiaceae</taxon>
        <taxon>Kineococcus</taxon>
    </lineage>
</organism>
<dbReference type="EMBL" id="PVZF01000017">
    <property type="protein sequence ID" value="PRY10245.1"/>
    <property type="molecule type" value="Genomic_DNA"/>
</dbReference>
<reference evidence="3 4" key="1">
    <citation type="submission" date="2018-03" db="EMBL/GenBank/DDBJ databases">
        <title>Genomic Encyclopedia of Archaeal and Bacterial Type Strains, Phase II (KMG-II): from individual species to whole genera.</title>
        <authorList>
            <person name="Goeker M."/>
        </authorList>
    </citation>
    <scope>NUCLEOTIDE SEQUENCE [LARGE SCALE GENOMIC DNA]</scope>
    <source>
        <strain evidence="3 4">DSM 19711</strain>
    </source>
</reference>
<evidence type="ECO:0000259" key="2">
    <source>
        <dbReference type="Pfam" id="PF12802"/>
    </source>
</evidence>
<dbReference type="Proteomes" id="UP000238083">
    <property type="component" value="Unassembled WGS sequence"/>
</dbReference>
<dbReference type="Gene3D" id="3.30.565.60">
    <property type="match status" value="1"/>
</dbReference>
<dbReference type="Gene3D" id="3.30.950.30">
    <property type="entry name" value="Schlafen, AAA domain"/>
    <property type="match status" value="1"/>
</dbReference>
<feature type="domain" description="Schlafen AlbA-2" evidence="1">
    <location>
        <begin position="21"/>
        <end position="134"/>
    </location>
</feature>
<dbReference type="InterPro" id="IPR036390">
    <property type="entry name" value="WH_DNA-bd_sf"/>
</dbReference>
<keyword evidence="3" id="KW-0067">ATP-binding</keyword>
<dbReference type="AlphaFoldDB" id="A0A2T0QX05"/>
<dbReference type="RefSeq" id="WP_106215342.1">
    <property type="nucleotide sequence ID" value="NZ_PVZF01000017.1"/>
</dbReference>
<dbReference type="Pfam" id="PF04326">
    <property type="entry name" value="SLFN_AlbA_2"/>
    <property type="match status" value="1"/>
</dbReference>
<dbReference type="PANTHER" id="PTHR30595">
    <property type="entry name" value="GLPR-RELATED TRANSCRIPTIONAL REPRESSOR"/>
    <property type="match status" value="1"/>
</dbReference>
<accession>A0A2T0QX05</accession>
<dbReference type="InterPro" id="IPR036388">
    <property type="entry name" value="WH-like_DNA-bd_sf"/>
</dbReference>
<dbReference type="GO" id="GO:0004386">
    <property type="term" value="F:helicase activity"/>
    <property type="evidence" value="ECO:0007669"/>
    <property type="project" value="UniProtKB-KW"/>
</dbReference>
<gene>
    <name evidence="3" type="ORF">CLV37_11719</name>
</gene>
<keyword evidence="3" id="KW-0378">Hydrolase</keyword>
<dbReference type="InterPro" id="IPR007421">
    <property type="entry name" value="Schlafen_AlbA_2_dom"/>
</dbReference>
<dbReference type="Gene3D" id="1.10.10.10">
    <property type="entry name" value="Winged helix-like DNA-binding domain superfamily/Winged helix DNA-binding domain"/>
    <property type="match status" value="1"/>
</dbReference>
<dbReference type="GO" id="GO:0003700">
    <property type="term" value="F:DNA-binding transcription factor activity"/>
    <property type="evidence" value="ECO:0007669"/>
    <property type="project" value="InterPro"/>
</dbReference>
<comment type="caution">
    <text evidence="3">The sequence shown here is derived from an EMBL/GenBank/DDBJ whole genome shotgun (WGS) entry which is preliminary data.</text>
</comment>
<evidence type="ECO:0000259" key="1">
    <source>
        <dbReference type="Pfam" id="PF04326"/>
    </source>
</evidence>
<dbReference type="OrthoDB" id="9805115at2"/>
<sequence>MHEQAAVTAEELLTLLRHRGETATLEAKSAAGGLPKSLLPTLSAFANGQGGRAVLGVDEARGFTVVTGFDAPRTARLLDEAATTELSPPLRLDIAVEDVDGGQVVVARVHELPADAKPCFVVSRGERAGSYTRSHEGDRVLTDYEAQALRDNRGQPRYDAAPTEADVSDLDEDAVAALLRRVRRRQPRIFREASDERVLRQLNVLVPAGDRLVPSLAGLLTLGSYPQQFHPQAHVSFVNVPGAVKGAGPADGPRFLDSQTLTGPLPTMVEDTVAAVLRNSPVAARIDGVGRADRFAYPPDAVREAVVNALMHRDYGPHSLGTQVQVEMYPDRLDVVSPGGLFGPVTSDELGEVSSSRNSRLALLLADVVLPGTDRVVCENRGSGIGVMRAVMARDGLRAPEFTVSLTRFRTTLRREPAAATTSPPVHRGQARRVDVLRELLSDGREHHAGELAEALGVGRAMTNRYLNELIAAGEVEATAPPRDRRRRYRRTT</sequence>
<name>A0A2T0QX05_9ACTN</name>
<evidence type="ECO:0000313" key="4">
    <source>
        <dbReference type="Proteomes" id="UP000238083"/>
    </source>
</evidence>
<dbReference type="InterPro" id="IPR000835">
    <property type="entry name" value="HTH_MarR-typ"/>
</dbReference>
<dbReference type="Pfam" id="PF13749">
    <property type="entry name" value="HATPase_c_4"/>
    <property type="match status" value="1"/>
</dbReference>
<dbReference type="InterPro" id="IPR038475">
    <property type="entry name" value="RecG_C_sf"/>
</dbReference>
<keyword evidence="3" id="KW-0347">Helicase</keyword>
<keyword evidence="4" id="KW-1185">Reference proteome</keyword>
<dbReference type="SUPFAM" id="SSF46785">
    <property type="entry name" value="Winged helix' DNA-binding domain"/>
    <property type="match status" value="1"/>
</dbReference>
<proteinExistence type="predicted"/>